<reference evidence="2 3" key="1">
    <citation type="journal article" date="2023" name="BMC Biol.">
        <title>The compact genome of the sponge Oopsacas minuta (Hexactinellida) is lacking key metazoan core genes.</title>
        <authorList>
            <person name="Santini S."/>
            <person name="Schenkelaars Q."/>
            <person name="Jourda C."/>
            <person name="Duchesne M."/>
            <person name="Belahbib H."/>
            <person name="Rocher C."/>
            <person name="Selva M."/>
            <person name="Riesgo A."/>
            <person name="Vervoort M."/>
            <person name="Leys S.P."/>
            <person name="Kodjabachian L."/>
            <person name="Le Bivic A."/>
            <person name="Borchiellini C."/>
            <person name="Claverie J.M."/>
            <person name="Renard E."/>
        </authorList>
    </citation>
    <scope>NUCLEOTIDE SEQUENCE [LARGE SCALE GENOMIC DNA]</scope>
    <source>
        <strain evidence="2">SPO-2</strain>
    </source>
</reference>
<organism evidence="2 3">
    <name type="scientific">Oopsacas minuta</name>
    <dbReference type="NCBI Taxonomy" id="111878"/>
    <lineage>
        <taxon>Eukaryota</taxon>
        <taxon>Metazoa</taxon>
        <taxon>Porifera</taxon>
        <taxon>Hexactinellida</taxon>
        <taxon>Hexasterophora</taxon>
        <taxon>Lyssacinosida</taxon>
        <taxon>Leucopsacidae</taxon>
        <taxon>Oopsacas</taxon>
    </lineage>
</organism>
<proteinExistence type="predicted"/>
<gene>
    <name evidence="2" type="ORF">LOD99_6909</name>
</gene>
<keyword evidence="3" id="KW-1185">Reference proteome</keyword>
<dbReference type="InterPro" id="IPR052709">
    <property type="entry name" value="Transposase-MT_Hybrid"/>
</dbReference>
<dbReference type="Pfam" id="PF17906">
    <property type="entry name" value="HTH_48"/>
    <property type="match status" value="1"/>
</dbReference>
<dbReference type="AlphaFoldDB" id="A0AAV7JJQ8"/>
<evidence type="ECO:0000259" key="1">
    <source>
        <dbReference type="Pfam" id="PF17906"/>
    </source>
</evidence>
<comment type="caution">
    <text evidence="2">The sequence shown here is derived from an EMBL/GenBank/DDBJ whole genome shotgun (WGS) entry which is preliminary data.</text>
</comment>
<dbReference type="InterPro" id="IPR036397">
    <property type="entry name" value="RNaseH_sf"/>
</dbReference>
<name>A0AAV7JJQ8_9METZ</name>
<evidence type="ECO:0000313" key="2">
    <source>
        <dbReference type="EMBL" id="KAI6649026.1"/>
    </source>
</evidence>
<dbReference type="Proteomes" id="UP001165289">
    <property type="component" value="Unassembled WGS sequence"/>
</dbReference>
<dbReference type="Gene3D" id="3.30.420.10">
    <property type="entry name" value="Ribonuclease H-like superfamily/Ribonuclease H"/>
    <property type="match status" value="1"/>
</dbReference>
<dbReference type="PANTHER" id="PTHR46060">
    <property type="entry name" value="MARINER MOS1 TRANSPOSASE-LIKE PROTEIN"/>
    <property type="match status" value="1"/>
</dbReference>
<dbReference type="InterPro" id="IPR041426">
    <property type="entry name" value="Mos1_HTH"/>
</dbReference>
<dbReference type="EMBL" id="JAKMXF010000323">
    <property type="protein sequence ID" value="KAI6649026.1"/>
    <property type="molecule type" value="Genomic_DNA"/>
</dbReference>
<accession>A0AAV7JJQ8</accession>
<dbReference type="PANTHER" id="PTHR46060:SF1">
    <property type="entry name" value="MARINER MOS1 TRANSPOSASE-LIKE PROTEIN"/>
    <property type="match status" value="1"/>
</dbReference>
<dbReference type="GO" id="GO:0003676">
    <property type="term" value="F:nucleic acid binding"/>
    <property type="evidence" value="ECO:0007669"/>
    <property type="project" value="InterPro"/>
</dbReference>
<dbReference type="Gene3D" id="1.10.10.1450">
    <property type="match status" value="1"/>
</dbReference>
<protein>
    <submittedName>
        <fullName evidence="2">Histone-lysine N-methyltransferase SETMAR-like</fullName>
    </submittedName>
</protein>
<sequence length="318" mass="37500">MASKISQTKSDLTKRDFRAMILILFKLQKTRVEIYESLQEHFPDLVPSLSTVERWYREFIHGNFVLEDAPRSGRPNISHNEENVNEMLALITKDPITYAQLEYETELSWGTINIILHKELCVRELCARWIPHSLNLKQKISRIDFAKLFSKGDDTWIYHYDPETKRMSKEWVEEDAPPPTKVRRARSVWKQMWAIFSDLVGLWKLLLSRIERLLLPTGTLQCAYTKSSQQLSHSRRRQSLEEFFFIMIMHHRIRQSELVSFWKILDSNQYLTHPTVLISPLATSGCSLDSKINYVGGVERGTFPSDRRHTQRRVEKMF</sequence>
<evidence type="ECO:0000313" key="3">
    <source>
        <dbReference type="Proteomes" id="UP001165289"/>
    </source>
</evidence>
<feature type="domain" description="Mos1 transposase HTH" evidence="1">
    <location>
        <begin position="14"/>
        <end position="63"/>
    </location>
</feature>